<reference evidence="6" key="2">
    <citation type="submission" date="2020-11" db="EMBL/GenBank/DDBJ databases">
        <authorList>
            <person name="Cecchin M."/>
            <person name="Marcolungo L."/>
            <person name="Rossato M."/>
            <person name="Girolomoni L."/>
            <person name="Cosentino E."/>
            <person name="Cuine S."/>
            <person name="Li-Beisson Y."/>
            <person name="Delledonne M."/>
            <person name="Ballottari M."/>
        </authorList>
    </citation>
    <scope>NUCLEOTIDE SEQUENCE</scope>
    <source>
        <strain evidence="6">211/11P</strain>
        <tissue evidence="6">Whole cell</tissue>
    </source>
</reference>
<dbReference type="AlphaFoldDB" id="A0A9D4TXU8"/>
<keyword evidence="2" id="KW-0677">Repeat</keyword>
<dbReference type="SUPFAM" id="SSF54637">
    <property type="entry name" value="Thioesterase/thiol ester dehydrase-isomerase"/>
    <property type="match status" value="2"/>
</dbReference>
<gene>
    <name evidence="6" type="ORF">D9Q98_000163</name>
</gene>
<dbReference type="Gene3D" id="3.10.129.10">
    <property type="entry name" value="Hotdog Thioesterase"/>
    <property type="match status" value="2"/>
</dbReference>
<evidence type="ECO:0000313" key="6">
    <source>
        <dbReference type="EMBL" id="KAI3437715.1"/>
    </source>
</evidence>
<feature type="domain" description="HotDog ACOT-type" evidence="5">
    <location>
        <begin position="115"/>
        <end position="230"/>
    </location>
</feature>
<dbReference type="Proteomes" id="UP001055712">
    <property type="component" value="Unassembled WGS sequence"/>
</dbReference>
<keyword evidence="4" id="KW-0809">Transit peptide</keyword>
<comment type="caution">
    <text evidence="6">The sequence shown here is derived from an EMBL/GenBank/DDBJ whole genome shotgun (WGS) entry which is preliminary data.</text>
</comment>
<evidence type="ECO:0000256" key="4">
    <source>
        <dbReference type="ARBA" id="ARBA00022946"/>
    </source>
</evidence>
<evidence type="ECO:0000256" key="1">
    <source>
        <dbReference type="ARBA" id="ARBA00010458"/>
    </source>
</evidence>
<evidence type="ECO:0000313" key="7">
    <source>
        <dbReference type="Proteomes" id="UP001055712"/>
    </source>
</evidence>
<reference evidence="6" key="1">
    <citation type="journal article" date="2019" name="Plant J.">
        <title>Chlorella vulgaris genome assembly and annotation reveals the molecular basis for metabolic acclimation to high light conditions.</title>
        <authorList>
            <person name="Cecchin M."/>
            <person name="Marcolungo L."/>
            <person name="Rossato M."/>
            <person name="Girolomoni L."/>
            <person name="Cosentino E."/>
            <person name="Cuine S."/>
            <person name="Li-Beisson Y."/>
            <person name="Delledonne M."/>
            <person name="Ballottari M."/>
        </authorList>
    </citation>
    <scope>NUCLEOTIDE SEQUENCE</scope>
    <source>
        <strain evidence="6">211/11P</strain>
    </source>
</reference>
<dbReference type="PROSITE" id="PS51770">
    <property type="entry name" value="HOTDOG_ACOT"/>
    <property type="match status" value="2"/>
</dbReference>
<name>A0A9D4TXU8_CHLVU</name>
<dbReference type="Pfam" id="PF03061">
    <property type="entry name" value="4HBT"/>
    <property type="match status" value="1"/>
</dbReference>
<dbReference type="EMBL" id="SIDB01000001">
    <property type="protein sequence ID" value="KAI3437715.1"/>
    <property type="molecule type" value="Genomic_DNA"/>
</dbReference>
<dbReference type="CDD" id="cd03442">
    <property type="entry name" value="BFIT_BACH"/>
    <property type="match status" value="2"/>
</dbReference>
<organism evidence="6 7">
    <name type="scientific">Chlorella vulgaris</name>
    <name type="common">Green alga</name>
    <dbReference type="NCBI Taxonomy" id="3077"/>
    <lineage>
        <taxon>Eukaryota</taxon>
        <taxon>Viridiplantae</taxon>
        <taxon>Chlorophyta</taxon>
        <taxon>core chlorophytes</taxon>
        <taxon>Trebouxiophyceae</taxon>
        <taxon>Chlorellales</taxon>
        <taxon>Chlorellaceae</taxon>
        <taxon>Chlorella clade</taxon>
        <taxon>Chlorella</taxon>
    </lineage>
</organism>
<keyword evidence="7" id="KW-1185">Reference proteome</keyword>
<dbReference type="InterPro" id="IPR033120">
    <property type="entry name" value="HOTDOG_ACOT"/>
</dbReference>
<sequence length="470" mass="51874">MLLVKRAAALGFGVAAPLQLQLHIAGSKAATGAAAAIHTLSLLERCHGRCYSSDRQPEPSHVLDSKGDIVGSYTPVTKRLWTQRYKWTDDKLAAASPRDPLLQQQLVKSPCPTVISYPFTNDSILREHYRNPWGSVRLGRILEDLDSLAGFVAYEHCDDGDPTTRPPLLVTATVEEISLRSSQLSLDEEMRMSGRVVWTGKSSIDIRMELEQAGQRQLTALFTFVARDPLTGTAFAINRVQPESEQDKQLFEQRQQINEQHKAARKQLQSSGGVKLCRASAEAQQWAEHLLALAKTKRDLPALADPNLLLMDDTSLENTFTCQPQQRNMHGRIFGGFLMRRAFELAHSTAYLFSGCRPRTVEVDRITFQRPVSVGDLISFRAWVTRAWALPDTPGQGLVHLQVEASVTQPEKLASEVTNTFNFTFQVELRRDAAGNYVAPKQVLPGTEQQALAVAALFGPGGSEAGSTSA</sequence>
<keyword evidence="3" id="KW-0378">Hydrolase</keyword>
<accession>A0A9D4TXU8</accession>
<comment type="similarity">
    <text evidence="1">Belongs to the acyl coenzyme A hydrolase family.</text>
</comment>
<evidence type="ECO:0000256" key="3">
    <source>
        <dbReference type="ARBA" id="ARBA00022801"/>
    </source>
</evidence>
<protein>
    <recommendedName>
        <fullName evidence="5">HotDog ACOT-type domain-containing protein</fullName>
    </recommendedName>
</protein>
<dbReference type="PANTHER" id="PTHR12655">
    <property type="entry name" value="ACYL-COA THIOESTERASE"/>
    <property type="match status" value="1"/>
</dbReference>
<dbReference type="PANTHER" id="PTHR12655:SF0">
    <property type="entry name" value="ACYL-COENZYME A THIOESTERASE 9, MITOCHONDRIAL"/>
    <property type="match status" value="1"/>
</dbReference>
<feature type="domain" description="HotDog ACOT-type" evidence="5">
    <location>
        <begin position="312"/>
        <end position="431"/>
    </location>
</feature>
<evidence type="ECO:0000256" key="2">
    <source>
        <dbReference type="ARBA" id="ARBA00022737"/>
    </source>
</evidence>
<dbReference type="InterPro" id="IPR029069">
    <property type="entry name" value="HotDog_dom_sf"/>
</dbReference>
<dbReference type="GO" id="GO:0006637">
    <property type="term" value="P:acyl-CoA metabolic process"/>
    <property type="evidence" value="ECO:0007669"/>
    <property type="project" value="TreeGrafter"/>
</dbReference>
<dbReference type="GO" id="GO:0047617">
    <property type="term" value="F:fatty acyl-CoA hydrolase activity"/>
    <property type="evidence" value="ECO:0007669"/>
    <property type="project" value="TreeGrafter"/>
</dbReference>
<evidence type="ECO:0000259" key="5">
    <source>
        <dbReference type="PROSITE" id="PS51770"/>
    </source>
</evidence>
<proteinExistence type="inferred from homology"/>
<dbReference type="InterPro" id="IPR006683">
    <property type="entry name" value="Thioestr_dom"/>
</dbReference>
<dbReference type="OrthoDB" id="331699at2759"/>